<dbReference type="InterPro" id="IPR036179">
    <property type="entry name" value="Ig-like_dom_sf"/>
</dbReference>
<keyword evidence="19" id="KW-1185">Reference proteome</keyword>
<dbReference type="AlphaFoldDB" id="A0AAX6SN32"/>
<dbReference type="GO" id="GO:0032680">
    <property type="term" value="P:regulation of tumor necrosis factor production"/>
    <property type="evidence" value="ECO:0007669"/>
    <property type="project" value="UniProtKB-ARBA"/>
</dbReference>
<dbReference type="SMART" id="SM00407">
    <property type="entry name" value="IGc1"/>
    <property type="match status" value="2"/>
</dbReference>
<evidence type="ECO:0000256" key="7">
    <source>
        <dbReference type="ARBA" id="ARBA00023136"/>
    </source>
</evidence>
<dbReference type="GO" id="GO:0045428">
    <property type="term" value="P:regulation of nitric oxide biosynthetic process"/>
    <property type="evidence" value="ECO:0007669"/>
    <property type="project" value="UniProtKB-ARBA"/>
</dbReference>
<dbReference type="GO" id="GO:0032675">
    <property type="term" value="P:regulation of interleukin-6 production"/>
    <property type="evidence" value="ECO:0007669"/>
    <property type="project" value="UniProtKB-ARBA"/>
</dbReference>
<dbReference type="InterPro" id="IPR013783">
    <property type="entry name" value="Ig-like_fold"/>
</dbReference>
<keyword evidence="4" id="KW-0677">Repeat</keyword>
<keyword evidence="5 17" id="KW-1133">Transmembrane helix</keyword>
<feature type="region of interest" description="Disordered" evidence="16">
    <location>
        <begin position="204"/>
        <end position="233"/>
    </location>
</feature>
<name>A0AAX6SN32_HETGA</name>
<evidence type="ECO:0000256" key="3">
    <source>
        <dbReference type="ARBA" id="ARBA00022729"/>
    </source>
</evidence>
<dbReference type="InterPro" id="IPR003599">
    <property type="entry name" value="Ig_sub"/>
</dbReference>
<accession>A0AAX6SN32</accession>
<feature type="domain" description="Ig-like" evidence="18">
    <location>
        <begin position="325"/>
        <end position="418"/>
    </location>
</feature>
<dbReference type="GO" id="GO:0016020">
    <property type="term" value="C:membrane"/>
    <property type="evidence" value="ECO:0007669"/>
    <property type="project" value="UniProtKB-SubCell"/>
</dbReference>
<keyword evidence="8" id="KW-1015">Disulfide bond</keyword>
<proteinExistence type="predicted"/>
<evidence type="ECO:0000256" key="9">
    <source>
        <dbReference type="ARBA" id="ARBA00023180"/>
    </source>
</evidence>
<dbReference type="SUPFAM" id="SSF48726">
    <property type="entry name" value="Immunoglobulin"/>
    <property type="match status" value="3"/>
</dbReference>
<keyword evidence="2 17" id="KW-0812">Transmembrane</keyword>
<evidence type="ECO:0000256" key="2">
    <source>
        <dbReference type="ARBA" id="ARBA00022692"/>
    </source>
</evidence>
<comment type="subcellular location">
    <subcellularLocation>
        <location evidence="1">Membrane</location>
        <topology evidence="1">Single-pass type I membrane protein</topology>
    </subcellularLocation>
</comment>
<feature type="transmembrane region" description="Helical" evidence="17">
    <location>
        <begin position="442"/>
        <end position="466"/>
    </location>
</feature>
<feature type="region of interest" description="Disordered" evidence="16">
    <location>
        <begin position="514"/>
        <end position="585"/>
    </location>
</feature>
<dbReference type="Pfam" id="PF07686">
    <property type="entry name" value="V-set"/>
    <property type="match status" value="1"/>
</dbReference>
<keyword evidence="10" id="KW-0393">Immunoglobulin domain</keyword>
<sequence>MPLIHNSIPYSFCYSTTIIWLSLSSCSGPASWSRPETEPINNDFLPSCRAPHIPGGLLTLLGLLRLVPLLEHRAPFCLVNADLSSRAPLRHHSSTEGSGAAAEETLQVIQPENPVLVAAGETATLRCTVTSLLPLGPIRWFRGKEPGRELIYNFKGGHFPRVTNVSDNTQRDTKDFSIRISNVTPVDAGTYYCVKFEKTTSEDTEFRSGRGTELSVRAKPSPPEVSGPMARATPGQTVSFTCKSHGFSPRDISLKWFKNGNELSDSQTSVDPMGKIISYSISSTAKVVLAPGDVHSQVICEVAHVTLQGGPLRGIANLSASIRVPPTLEVTQQPTMTENQVNVTCQVKKFYPQRLKLTWLENGNVSRTETSSNVTENKDGTYNWTSWILVNLSTHREKVVLTCQVEHDGQPAATRNLTVPVSVPTKKEGMDTTPEKNAKDNWNIFIVVGVVCTLLVVLLMATLYLLRIRQKKAKGSTSSTRLHEPEKNAREITQVQSLIQDTNDINDITYADLNLPKDKKPAPRAAESNNHTEYASIQTGPPPRPEDTLTYADLDMVHLNRAPKQSAPKPEPSFSEYASVQVQRK</sequence>
<dbReference type="GO" id="GO:0050765">
    <property type="term" value="P:negative regulation of phagocytosis"/>
    <property type="evidence" value="ECO:0007669"/>
    <property type="project" value="UniProtKB-ARBA"/>
</dbReference>
<evidence type="ECO:0000256" key="8">
    <source>
        <dbReference type="ARBA" id="ARBA00023157"/>
    </source>
</evidence>
<dbReference type="PANTHER" id="PTHR19971">
    <property type="entry name" value="SIGNAL-REGULATORY PROTEIN BETA"/>
    <property type="match status" value="1"/>
</dbReference>
<evidence type="ECO:0000256" key="17">
    <source>
        <dbReference type="SAM" id="Phobius"/>
    </source>
</evidence>
<dbReference type="InterPro" id="IPR007110">
    <property type="entry name" value="Ig-like_dom"/>
</dbReference>
<keyword evidence="7 17" id="KW-0472">Membrane</keyword>
<evidence type="ECO:0000256" key="5">
    <source>
        <dbReference type="ARBA" id="ARBA00022989"/>
    </source>
</evidence>
<dbReference type="GeneID" id="101706086"/>
<evidence type="ECO:0000256" key="14">
    <source>
        <dbReference type="ARBA" id="ARBA00079421"/>
    </source>
</evidence>
<keyword evidence="6" id="KW-0729">SH3-binding</keyword>
<dbReference type="Pfam" id="PF07654">
    <property type="entry name" value="C1-set"/>
    <property type="match status" value="2"/>
</dbReference>
<dbReference type="CTD" id="140885"/>
<feature type="compositionally biased region" description="Polar residues" evidence="16">
    <location>
        <begin position="527"/>
        <end position="539"/>
    </location>
</feature>
<dbReference type="InterPro" id="IPR013106">
    <property type="entry name" value="Ig_V-set"/>
</dbReference>
<evidence type="ECO:0000256" key="4">
    <source>
        <dbReference type="ARBA" id="ARBA00022737"/>
    </source>
</evidence>
<dbReference type="SMART" id="SM00406">
    <property type="entry name" value="IGv"/>
    <property type="match status" value="1"/>
</dbReference>
<dbReference type="RefSeq" id="XP_021110625.1">
    <property type="nucleotide sequence ID" value="XM_021254966.1"/>
</dbReference>
<evidence type="ECO:0000256" key="13">
    <source>
        <dbReference type="ARBA" id="ARBA00076461"/>
    </source>
</evidence>
<keyword evidence="9" id="KW-0325">Glycoprotein</keyword>
<feature type="domain" description="Ig-like" evidence="18">
    <location>
        <begin position="220"/>
        <end position="319"/>
    </location>
</feature>
<evidence type="ECO:0000313" key="20">
    <source>
        <dbReference type="RefSeq" id="XP_021110625.1"/>
    </source>
</evidence>
<evidence type="ECO:0000256" key="12">
    <source>
        <dbReference type="ARBA" id="ARBA00075252"/>
    </source>
</evidence>
<dbReference type="FunFam" id="2.60.40.10:FF:000454">
    <property type="entry name" value="Tyrosine-protein phosphatase non-receptor type substrate 1"/>
    <property type="match status" value="1"/>
</dbReference>
<protein>
    <recommendedName>
        <fullName evidence="11">Tyrosine-protein phosphatase non-receptor type substrate 1</fullName>
    </recommendedName>
    <alternativeName>
        <fullName evidence="13">Brain Ig-like molecule with tyrosine-based activation motifs</fullName>
    </alternativeName>
    <alternativeName>
        <fullName evidence="14">CD172 antigen-like family member A</fullName>
    </alternativeName>
    <alternativeName>
        <fullName evidence="12">Inhibitory receptor SHPS-1</fullName>
    </alternativeName>
    <alternativeName>
        <fullName evidence="15">Signal-regulatory protein alpha-1</fullName>
    </alternativeName>
</protein>
<dbReference type="FunFam" id="2.60.40.10:FF:000490">
    <property type="entry name" value="Signal-regulatory protein beta 1"/>
    <property type="match status" value="1"/>
</dbReference>
<evidence type="ECO:0000259" key="18">
    <source>
        <dbReference type="PROSITE" id="PS50835"/>
    </source>
</evidence>
<evidence type="ECO:0000256" key="6">
    <source>
        <dbReference type="ARBA" id="ARBA00023036"/>
    </source>
</evidence>
<evidence type="ECO:0000313" key="19">
    <source>
        <dbReference type="Proteomes" id="UP000694906"/>
    </source>
</evidence>
<gene>
    <name evidence="20" type="primary">Sirpa</name>
</gene>
<feature type="compositionally biased region" description="Polar residues" evidence="16">
    <location>
        <begin position="576"/>
        <end position="585"/>
    </location>
</feature>
<dbReference type="GO" id="GO:0097529">
    <property type="term" value="P:myeloid leukocyte migration"/>
    <property type="evidence" value="ECO:0007669"/>
    <property type="project" value="UniProtKB-ARBA"/>
</dbReference>
<dbReference type="CDD" id="cd05772">
    <property type="entry name" value="IgC1_SIRP_domain_2"/>
    <property type="match status" value="1"/>
</dbReference>
<organism evidence="19 20">
    <name type="scientific">Heterocephalus glaber</name>
    <name type="common">Naked mole rat</name>
    <dbReference type="NCBI Taxonomy" id="10181"/>
    <lineage>
        <taxon>Eukaryota</taxon>
        <taxon>Metazoa</taxon>
        <taxon>Chordata</taxon>
        <taxon>Craniata</taxon>
        <taxon>Vertebrata</taxon>
        <taxon>Euteleostomi</taxon>
        <taxon>Mammalia</taxon>
        <taxon>Eutheria</taxon>
        <taxon>Euarchontoglires</taxon>
        <taxon>Glires</taxon>
        <taxon>Rodentia</taxon>
        <taxon>Hystricomorpha</taxon>
        <taxon>Bathyergidae</taxon>
        <taxon>Heterocephalus</taxon>
    </lineage>
</organism>
<dbReference type="GO" id="GO:0017124">
    <property type="term" value="F:SH3 domain binding"/>
    <property type="evidence" value="ECO:0007669"/>
    <property type="project" value="UniProtKB-KW"/>
</dbReference>
<evidence type="ECO:0000256" key="16">
    <source>
        <dbReference type="SAM" id="MobiDB-lite"/>
    </source>
</evidence>
<dbReference type="Proteomes" id="UP000694906">
    <property type="component" value="Unplaced"/>
</dbReference>
<dbReference type="InterPro" id="IPR051755">
    <property type="entry name" value="Ig-like_CS_Receptor"/>
</dbReference>
<evidence type="ECO:0000256" key="15">
    <source>
        <dbReference type="ARBA" id="ARBA00080624"/>
    </source>
</evidence>
<dbReference type="GO" id="GO:0019903">
    <property type="term" value="F:protein phosphatase binding"/>
    <property type="evidence" value="ECO:0007669"/>
    <property type="project" value="UniProtKB-ARBA"/>
</dbReference>
<evidence type="ECO:0000256" key="10">
    <source>
        <dbReference type="ARBA" id="ARBA00023319"/>
    </source>
</evidence>
<dbReference type="PROSITE" id="PS50835">
    <property type="entry name" value="IG_LIKE"/>
    <property type="match status" value="3"/>
</dbReference>
<dbReference type="FunFam" id="2.60.40.10:FF:000295">
    <property type="entry name" value="Tyrosine-protein phosphatase non-receptor type substrate 1"/>
    <property type="match status" value="1"/>
</dbReference>
<dbReference type="InterPro" id="IPR003597">
    <property type="entry name" value="Ig_C1-set"/>
</dbReference>
<reference evidence="20" key="1">
    <citation type="submission" date="2025-08" db="UniProtKB">
        <authorList>
            <consortium name="RefSeq"/>
        </authorList>
    </citation>
    <scope>IDENTIFICATION</scope>
</reference>
<evidence type="ECO:0000256" key="11">
    <source>
        <dbReference type="ARBA" id="ARBA00068108"/>
    </source>
</evidence>
<dbReference type="SMART" id="SM00409">
    <property type="entry name" value="IG"/>
    <property type="match status" value="2"/>
</dbReference>
<evidence type="ECO:0000256" key="1">
    <source>
        <dbReference type="ARBA" id="ARBA00004479"/>
    </source>
</evidence>
<keyword evidence="3" id="KW-0732">Signal</keyword>
<feature type="domain" description="Ig-like" evidence="18">
    <location>
        <begin position="104"/>
        <end position="193"/>
    </location>
</feature>
<dbReference type="CDD" id="cd16085">
    <property type="entry name" value="IgC1_SIRP_domain_3"/>
    <property type="match status" value="1"/>
</dbReference>
<dbReference type="Gene3D" id="2.60.40.10">
    <property type="entry name" value="Immunoglobulins"/>
    <property type="match status" value="3"/>
</dbReference>